<dbReference type="PROSITE" id="PS00092">
    <property type="entry name" value="N6_MTASE"/>
    <property type="match status" value="1"/>
</dbReference>
<dbReference type="InterPro" id="IPR019874">
    <property type="entry name" value="RF_methyltr_PrmC"/>
</dbReference>
<keyword evidence="1 5" id="KW-0489">Methyltransferase</keyword>
<dbReference type="Gene3D" id="3.40.50.150">
    <property type="entry name" value="Vaccinia Virus protein VP39"/>
    <property type="match status" value="1"/>
</dbReference>
<evidence type="ECO:0000313" key="8">
    <source>
        <dbReference type="EMBL" id="MDO6454124.1"/>
    </source>
</evidence>
<feature type="domain" description="Methyltransferase small" evidence="6">
    <location>
        <begin position="111"/>
        <end position="192"/>
    </location>
</feature>
<comment type="caution">
    <text evidence="8">The sequence shown here is derived from an EMBL/GenBank/DDBJ whole genome shotgun (WGS) entry which is preliminary data.</text>
</comment>
<name>A0AAW7XIP7_9GAMM</name>
<dbReference type="NCBIfam" id="TIGR00536">
    <property type="entry name" value="hemK_fam"/>
    <property type="match status" value="1"/>
</dbReference>
<comment type="similarity">
    <text evidence="5">Belongs to the protein N5-glutamine methyltransferase family. PrmC subfamily.</text>
</comment>
<evidence type="ECO:0000313" key="9">
    <source>
        <dbReference type="Proteomes" id="UP001169862"/>
    </source>
</evidence>
<gene>
    <name evidence="5 8" type="primary">prmC</name>
    <name evidence="8" type="ORF">Q4490_11190</name>
</gene>
<feature type="binding site" evidence="5">
    <location>
        <position position="145"/>
    </location>
    <ligand>
        <name>S-adenosyl-L-methionine</name>
        <dbReference type="ChEBI" id="CHEBI:59789"/>
    </ligand>
</feature>
<dbReference type="SUPFAM" id="SSF53335">
    <property type="entry name" value="S-adenosyl-L-methionine-dependent methyltransferases"/>
    <property type="match status" value="1"/>
</dbReference>
<evidence type="ECO:0000256" key="5">
    <source>
        <dbReference type="HAMAP-Rule" id="MF_02126"/>
    </source>
</evidence>
<sequence length="283" mass="31502">MSITINEARALHKRLTSVSDSPEVDIDYLLCHVLQKPASYLRTWPEKTLSHEQEAAFRALLLRRQAGEPIAYILGYRAFWDFELAVSKDTLIPRADTEVLVETALRMLDPLTALPQRVLDLGTGTGAIGLALAKECPAWAVVGCDLMPGAVKLAQHNQARLGVTNVSFVQSSWFEAIEGRFDLVVSNPPYIDPDDPHLSQGDVRFEPLTALIADDQGLADIQHIAEQATHRLNPNGWLMFEHGYDQGDACRRLLVRLGYQQVETVKDYGDNDRVTLGQWLTSA</sequence>
<dbReference type="PANTHER" id="PTHR18895">
    <property type="entry name" value="HEMK METHYLTRANSFERASE"/>
    <property type="match status" value="1"/>
</dbReference>
<organism evidence="8 9">
    <name type="scientific">Neptunomonas phycophila</name>
    <dbReference type="NCBI Taxonomy" id="1572645"/>
    <lineage>
        <taxon>Bacteria</taxon>
        <taxon>Pseudomonadati</taxon>
        <taxon>Pseudomonadota</taxon>
        <taxon>Gammaproteobacteria</taxon>
        <taxon>Oceanospirillales</taxon>
        <taxon>Oceanospirillaceae</taxon>
        <taxon>Neptunomonas</taxon>
    </lineage>
</organism>
<comment type="catalytic activity">
    <reaction evidence="4 5">
        <text>L-glutaminyl-[peptide chain release factor] + S-adenosyl-L-methionine = N(5)-methyl-L-glutaminyl-[peptide chain release factor] + S-adenosyl-L-homocysteine + H(+)</text>
        <dbReference type="Rhea" id="RHEA:42896"/>
        <dbReference type="Rhea" id="RHEA-COMP:10271"/>
        <dbReference type="Rhea" id="RHEA-COMP:10272"/>
        <dbReference type="ChEBI" id="CHEBI:15378"/>
        <dbReference type="ChEBI" id="CHEBI:30011"/>
        <dbReference type="ChEBI" id="CHEBI:57856"/>
        <dbReference type="ChEBI" id="CHEBI:59789"/>
        <dbReference type="ChEBI" id="CHEBI:61891"/>
        <dbReference type="EC" id="2.1.1.297"/>
    </reaction>
</comment>
<dbReference type="InterPro" id="IPR002052">
    <property type="entry name" value="DNA_methylase_N6_adenine_CS"/>
</dbReference>
<dbReference type="Pfam" id="PF17827">
    <property type="entry name" value="PrmC_N"/>
    <property type="match status" value="1"/>
</dbReference>
<feature type="binding site" evidence="5">
    <location>
        <begin position="187"/>
        <end position="190"/>
    </location>
    <ligand>
        <name>substrate</name>
    </ligand>
</feature>
<reference evidence="8" key="1">
    <citation type="submission" date="2023-07" db="EMBL/GenBank/DDBJ databases">
        <title>Genome content predicts the carbon catabolic preferences of heterotrophic bacteria.</title>
        <authorList>
            <person name="Gralka M."/>
        </authorList>
    </citation>
    <scope>NUCLEOTIDE SEQUENCE</scope>
    <source>
        <strain evidence="8">I2M16</strain>
    </source>
</reference>
<dbReference type="Pfam" id="PF05175">
    <property type="entry name" value="MTS"/>
    <property type="match status" value="1"/>
</dbReference>
<evidence type="ECO:0000256" key="3">
    <source>
        <dbReference type="ARBA" id="ARBA00022691"/>
    </source>
</evidence>
<dbReference type="InterPro" id="IPR050320">
    <property type="entry name" value="N5-glutamine_MTase"/>
</dbReference>
<keyword evidence="3 5" id="KW-0949">S-adenosyl-L-methionine</keyword>
<dbReference type="PANTHER" id="PTHR18895:SF74">
    <property type="entry name" value="MTRF1L RELEASE FACTOR GLUTAMINE METHYLTRANSFERASE"/>
    <property type="match status" value="1"/>
</dbReference>
<dbReference type="FunFam" id="3.40.50.150:FF:000053">
    <property type="entry name" value="Release factor glutamine methyltransferase"/>
    <property type="match status" value="1"/>
</dbReference>
<evidence type="ECO:0000259" key="7">
    <source>
        <dbReference type="Pfam" id="PF17827"/>
    </source>
</evidence>
<dbReference type="GO" id="GO:0102559">
    <property type="term" value="F:peptide chain release factor N(5)-glutamine methyltransferase activity"/>
    <property type="evidence" value="ECO:0007669"/>
    <property type="project" value="UniProtKB-EC"/>
</dbReference>
<dbReference type="NCBIfam" id="TIGR03534">
    <property type="entry name" value="RF_mod_PrmC"/>
    <property type="match status" value="1"/>
</dbReference>
<dbReference type="InterPro" id="IPR029063">
    <property type="entry name" value="SAM-dependent_MTases_sf"/>
</dbReference>
<evidence type="ECO:0000256" key="1">
    <source>
        <dbReference type="ARBA" id="ARBA00022603"/>
    </source>
</evidence>
<feature type="binding site" evidence="5">
    <location>
        <begin position="122"/>
        <end position="126"/>
    </location>
    <ligand>
        <name>S-adenosyl-L-methionine</name>
        <dbReference type="ChEBI" id="CHEBI:59789"/>
    </ligand>
</feature>
<comment type="function">
    <text evidence="5">Methylates the class 1 translation termination release factors RF1/PrfA and RF2/PrfB on the glutamine residue of the universally conserved GGQ motif.</text>
</comment>
<accession>A0AAW7XIP7</accession>
<dbReference type="CDD" id="cd02440">
    <property type="entry name" value="AdoMet_MTases"/>
    <property type="match status" value="1"/>
</dbReference>
<dbReference type="Gene3D" id="1.10.8.10">
    <property type="entry name" value="DNA helicase RuvA subunit, C-terminal domain"/>
    <property type="match status" value="1"/>
</dbReference>
<dbReference type="RefSeq" id="WP_303550606.1">
    <property type="nucleotide sequence ID" value="NZ_JAUOPG010000007.1"/>
</dbReference>
<dbReference type="InterPro" id="IPR004556">
    <property type="entry name" value="HemK-like"/>
</dbReference>
<evidence type="ECO:0000256" key="2">
    <source>
        <dbReference type="ARBA" id="ARBA00022679"/>
    </source>
</evidence>
<proteinExistence type="inferred from homology"/>
<keyword evidence="2 5" id="KW-0808">Transferase</keyword>
<evidence type="ECO:0000259" key="6">
    <source>
        <dbReference type="Pfam" id="PF05175"/>
    </source>
</evidence>
<dbReference type="HAMAP" id="MF_02126">
    <property type="entry name" value="RF_methyltr_PrmC"/>
    <property type="match status" value="1"/>
</dbReference>
<dbReference type="InterPro" id="IPR007848">
    <property type="entry name" value="Small_mtfrase_dom"/>
</dbReference>
<dbReference type="AlphaFoldDB" id="A0AAW7XIP7"/>
<dbReference type="GO" id="GO:0003676">
    <property type="term" value="F:nucleic acid binding"/>
    <property type="evidence" value="ECO:0007669"/>
    <property type="project" value="InterPro"/>
</dbReference>
<dbReference type="EC" id="2.1.1.297" evidence="5"/>
<feature type="binding site" evidence="5">
    <location>
        <position position="187"/>
    </location>
    <ligand>
        <name>S-adenosyl-L-methionine</name>
        <dbReference type="ChEBI" id="CHEBI:59789"/>
    </ligand>
</feature>
<dbReference type="EMBL" id="JAUOPG010000007">
    <property type="protein sequence ID" value="MDO6454124.1"/>
    <property type="molecule type" value="Genomic_DNA"/>
</dbReference>
<feature type="domain" description="Release factor glutamine methyltransferase N-terminal" evidence="7">
    <location>
        <begin position="13"/>
        <end position="75"/>
    </location>
</feature>
<evidence type="ECO:0000256" key="4">
    <source>
        <dbReference type="ARBA" id="ARBA00048391"/>
    </source>
</evidence>
<dbReference type="Proteomes" id="UP001169862">
    <property type="component" value="Unassembled WGS sequence"/>
</dbReference>
<dbReference type="GO" id="GO:0032259">
    <property type="term" value="P:methylation"/>
    <property type="evidence" value="ECO:0007669"/>
    <property type="project" value="UniProtKB-KW"/>
</dbReference>
<protein>
    <recommendedName>
        <fullName evidence="5">Release factor glutamine methyltransferase</fullName>
        <shortName evidence="5">RF MTase</shortName>
        <ecNumber evidence="5">2.1.1.297</ecNumber>
    </recommendedName>
    <alternativeName>
        <fullName evidence="5">N5-glutamine methyltransferase PrmC</fullName>
    </alternativeName>
    <alternativeName>
        <fullName evidence="5">Protein-(glutamine-N5) MTase PrmC</fullName>
    </alternativeName>
    <alternativeName>
        <fullName evidence="5">Protein-glutamine N-methyltransferase PrmC</fullName>
    </alternativeName>
</protein>
<dbReference type="InterPro" id="IPR040758">
    <property type="entry name" value="PrmC_N"/>
</dbReference>
<feature type="binding site" evidence="5">
    <location>
        <position position="173"/>
    </location>
    <ligand>
        <name>S-adenosyl-L-methionine</name>
        <dbReference type="ChEBI" id="CHEBI:59789"/>
    </ligand>
</feature>